<evidence type="ECO:0000256" key="4">
    <source>
        <dbReference type="ARBA" id="ARBA00022692"/>
    </source>
</evidence>
<feature type="domain" description="ABC transmembrane type-1" evidence="13">
    <location>
        <begin position="223"/>
        <end position="493"/>
    </location>
</feature>
<dbReference type="GO" id="GO:0008234">
    <property type="term" value="F:cysteine-type peptidase activity"/>
    <property type="evidence" value="ECO:0007669"/>
    <property type="project" value="UniProtKB-KW"/>
</dbReference>
<dbReference type="Pfam" id="PF03412">
    <property type="entry name" value="Peptidase_C39"/>
    <property type="match status" value="1"/>
</dbReference>
<evidence type="ECO:0000259" key="12">
    <source>
        <dbReference type="PROSITE" id="PS50893"/>
    </source>
</evidence>
<dbReference type="CDD" id="cd18555">
    <property type="entry name" value="ABC_6TM_T1SS_like"/>
    <property type="match status" value="1"/>
</dbReference>
<dbReference type="Proteomes" id="UP000282311">
    <property type="component" value="Unassembled WGS sequence"/>
</dbReference>
<keyword evidence="7" id="KW-0645">Protease</keyword>
<evidence type="ECO:0000256" key="1">
    <source>
        <dbReference type="ARBA" id="ARBA00004651"/>
    </source>
</evidence>
<dbReference type="PANTHER" id="PTHR43394:SF1">
    <property type="entry name" value="ATP-BINDING CASSETTE SUB-FAMILY B MEMBER 10, MITOCHONDRIAL"/>
    <property type="match status" value="1"/>
</dbReference>
<keyword evidence="10 11" id="KW-0472">Membrane</keyword>
<dbReference type="GO" id="GO:0005524">
    <property type="term" value="F:ATP binding"/>
    <property type="evidence" value="ECO:0007669"/>
    <property type="project" value="UniProtKB-KW"/>
</dbReference>
<dbReference type="EMBL" id="RBAH01000044">
    <property type="protein sequence ID" value="RKN64184.1"/>
    <property type="molecule type" value="Genomic_DNA"/>
</dbReference>
<keyword evidence="3" id="KW-1003">Cell membrane</keyword>
<dbReference type="Pfam" id="PF00005">
    <property type="entry name" value="ABC_tran"/>
    <property type="match status" value="1"/>
</dbReference>
<keyword evidence="9 11" id="KW-1133">Transmembrane helix</keyword>
<evidence type="ECO:0000256" key="9">
    <source>
        <dbReference type="ARBA" id="ARBA00022989"/>
    </source>
</evidence>
<keyword evidence="5" id="KW-0547">Nucleotide-binding</keyword>
<evidence type="ECO:0000256" key="5">
    <source>
        <dbReference type="ARBA" id="ARBA00022741"/>
    </source>
</evidence>
<accession>A0A3B0AUM7</accession>
<evidence type="ECO:0000256" key="2">
    <source>
        <dbReference type="ARBA" id="ARBA00022448"/>
    </source>
</evidence>
<dbReference type="SMART" id="SM00382">
    <property type="entry name" value="AAA"/>
    <property type="match status" value="1"/>
</dbReference>
<evidence type="ECO:0000256" key="8">
    <source>
        <dbReference type="ARBA" id="ARBA00022840"/>
    </source>
</evidence>
<gene>
    <name evidence="15" type="ORF">D7M11_34185</name>
</gene>
<dbReference type="AlphaFoldDB" id="A0A3B0AUM7"/>
<dbReference type="PROSITE" id="PS50893">
    <property type="entry name" value="ABC_TRANSPORTER_2"/>
    <property type="match status" value="1"/>
</dbReference>
<dbReference type="InterPro" id="IPR027417">
    <property type="entry name" value="P-loop_NTPase"/>
</dbReference>
<feature type="transmembrane region" description="Helical" evidence="11">
    <location>
        <begin position="249"/>
        <end position="270"/>
    </location>
</feature>
<dbReference type="InterPro" id="IPR003439">
    <property type="entry name" value="ABC_transporter-like_ATP-bd"/>
</dbReference>
<evidence type="ECO:0000256" key="3">
    <source>
        <dbReference type="ARBA" id="ARBA00022475"/>
    </source>
</evidence>
<dbReference type="InterPro" id="IPR039421">
    <property type="entry name" value="Type_1_exporter"/>
</dbReference>
<protein>
    <submittedName>
        <fullName evidence="15">Peptidase domain-containing ABC transporter</fullName>
    </submittedName>
</protein>
<dbReference type="PROSITE" id="PS00211">
    <property type="entry name" value="ABC_TRANSPORTER_1"/>
    <property type="match status" value="1"/>
</dbReference>
<feature type="transmembrane region" description="Helical" evidence="11">
    <location>
        <begin position="328"/>
        <end position="346"/>
    </location>
</feature>
<dbReference type="PROSITE" id="PS50929">
    <property type="entry name" value="ABC_TM1F"/>
    <property type="match status" value="1"/>
</dbReference>
<feature type="domain" description="Peptidase C39" evidence="14">
    <location>
        <begin position="65"/>
        <end position="184"/>
    </location>
</feature>
<dbReference type="Gene3D" id="1.20.1560.10">
    <property type="entry name" value="ABC transporter type 1, transmembrane domain"/>
    <property type="match status" value="1"/>
</dbReference>
<dbReference type="Pfam" id="PF00664">
    <property type="entry name" value="ABC_membrane"/>
    <property type="match status" value="1"/>
</dbReference>
<feature type="transmembrane region" description="Helical" evidence="11">
    <location>
        <begin position="352"/>
        <end position="370"/>
    </location>
</feature>
<dbReference type="Gene3D" id="3.90.70.10">
    <property type="entry name" value="Cysteine proteinases"/>
    <property type="match status" value="1"/>
</dbReference>
<keyword evidence="8" id="KW-0067">ATP-binding</keyword>
<keyword evidence="2" id="KW-0813">Transport</keyword>
<dbReference type="PROSITE" id="PS50990">
    <property type="entry name" value="PEPTIDASE_C39"/>
    <property type="match status" value="1"/>
</dbReference>
<comment type="caution">
    <text evidence="15">The sequence shown here is derived from an EMBL/GenBank/DDBJ whole genome shotgun (WGS) entry which is preliminary data.</text>
</comment>
<keyword evidence="4 11" id="KW-0812">Transmembrane</keyword>
<dbReference type="InterPro" id="IPR017871">
    <property type="entry name" value="ABC_transporter-like_CS"/>
</dbReference>
<proteinExistence type="predicted"/>
<evidence type="ECO:0000313" key="16">
    <source>
        <dbReference type="Proteomes" id="UP000282311"/>
    </source>
</evidence>
<evidence type="ECO:0000313" key="15">
    <source>
        <dbReference type="EMBL" id="RKN64184.1"/>
    </source>
</evidence>
<evidence type="ECO:0000256" key="7">
    <source>
        <dbReference type="ARBA" id="ARBA00022807"/>
    </source>
</evidence>
<dbReference type="SUPFAM" id="SSF90123">
    <property type="entry name" value="ABC transporter transmembrane region"/>
    <property type="match status" value="1"/>
</dbReference>
<evidence type="ECO:0000259" key="14">
    <source>
        <dbReference type="PROSITE" id="PS50990"/>
    </source>
</evidence>
<dbReference type="InterPro" id="IPR036640">
    <property type="entry name" value="ABC1_TM_sf"/>
</dbReference>
<dbReference type="InterPro" id="IPR011527">
    <property type="entry name" value="ABC1_TM_dom"/>
</dbReference>
<name>A0A3B0AUM7_9BACL</name>
<keyword evidence="16" id="KW-1185">Reference proteome</keyword>
<dbReference type="InterPro" id="IPR033839">
    <property type="entry name" value="Lacticin_481_peptidase"/>
</dbReference>
<evidence type="ECO:0000256" key="6">
    <source>
        <dbReference type="ARBA" id="ARBA00022801"/>
    </source>
</evidence>
<dbReference type="GO" id="GO:0016887">
    <property type="term" value="F:ATP hydrolysis activity"/>
    <property type="evidence" value="ECO:0007669"/>
    <property type="project" value="InterPro"/>
</dbReference>
<sequence length="765" mass="85335">MAMRCSSSGRRARVHGGTCGNRLRAAASVQSRTAFHSRPAAGRSVSCYRKCQKMRKRRRVPFIEQMEHSECGICCLAMILDYYYCYVPLLELREKGGAGRDGVNLLSLRNIARGYGLEAYGQRTGVDERSKLAEPCILHWENNHFVVLERLTGSRAIIVDPAIGRRSVPLTEFKEKYSGVLLVLRPTEKLANRKKRPLWIDYMKLLREHTPIVTKIIVWSLWIQMLALVAPISIRFLIDEVIVPRETGILTAIGIGFASLSVIHVAFLLLRSRTLVTLQNHLDWNLMSTFFHRMLSLPYKFFQLRSTGDLIVRANSNMMLRDILSTRTVTALLDGGMVVLFLLFMLDRSPSLTGWVVLAGLIQVIILLVTRGKIKQLAQEQILKQTLASNSFVETIRGITDVKAGGMEKLAYARWEQLYQEQLASVRKRGILEANVESLVGGLRFAAPLVLLWIGTKLVISYQMTLGELFAFFTLAAAFLTPLTTLVTTLNQMIVMGAYLNRILDIHESKAEQDDSEVQKPPALRGKVELRNVSFGYHAESPEVIRKVSVTIHPGQKIAIVGASGSGKSTLAGLLLGLYLPTEGEVFFDDRNLTLLDKPALRSQIGVVMQNTFIFNRSIAENIAIHDPLLMMKQIVEVAKMAGIHDEILQMPLNYQTLISEGGTNLSGGQRQRIALARALTRNPAIILLDEATSALDTLTERTIEQNLSRLQCTRIVIAHRHSTIVNADLILVLEGGSIKEAGSHQELLAGEGYYAALYKQLQPT</sequence>
<evidence type="ECO:0000256" key="11">
    <source>
        <dbReference type="SAM" id="Phobius"/>
    </source>
</evidence>
<dbReference type="InterPro" id="IPR003593">
    <property type="entry name" value="AAA+_ATPase"/>
</dbReference>
<keyword evidence="6" id="KW-0378">Hydrolase</keyword>
<dbReference type="GO" id="GO:0015421">
    <property type="term" value="F:ABC-type oligopeptide transporter activity"/>
    <property type="evidence" value="ECO:0007669"/>
    <property type="project" value="TreeGrafter"/>
</dbReference>
<dbReference type="GO" id="GO:0005886">
    <property type="term" value="C:plasma membrane"/>
    <property type="evidence" value="ECO:0007669"/>
    <property type="project" value="UniProtKB-SubCell"/>
</dbReference>
<dbReference type="FunFam" id="3.40.50.300:FF:000299">
    <property type="entry name" value="ABC transporter ATP-binding protein/permease"/>
    <property type="match status" value="1"/>
</dbReference>
<comment type="subcellular location">
    <subcellularLocation>
        <location evidence="1">Cell membrane</location>
        <topology evidence="1">Multi-pass membrane protein</topology>
    </subcellularLocation>
</comment>
<dbReference type="GO" id="GO:0006508">
    <property type="term" value="P:proteolysis"/>
    <property type="evidence" value="ECO:0007669"/>
    <property type="project" value="InterPro"/>
</dbReference>
<evidence type="ECO:0000259" key="13">
    <source>
        <dbReference type="PROSITE" id="PS50929"/>
    </source>
</evidence>
<dbReference type="SUPFAM" id="SSF52540">
    <property type="entry name" value="P-loop containing nucleoside triphosphate hydrolases"/>
    <property type="match status" value="1"/>
</dbReference>
<organism evidence="15 16">
    <name type="scientific">Paenibacillus ginsengarvi</name>
    <dbReference type="NCBI Taxonomy" id="400777"/>
    <lineage>
        <taxon>Bacteria</taxon>
        <taxon>Bacillati</taxon>
        <taxon>Bacillota</taxon>
        <taxon>Bacilli</taxon>
        <taxon>Bacillales</taxon>
        <taxon>Paenibacillaceae</taxon>
        <taxon>Paenibacillus</taxon>
    </lineage>
</organism>
<feature type="transmembrane region" description="Helical" evidence="11">
    <location>
        <begin position="470"/>
        <end position="500"/>
    </location>
</feature>
<dbReference type="PANTHER" id="PTHR43394">
    <property type="entry name" value="ATP-DEPENDENT PERMEASE MDL1, MITOCHONDRIAL"/>
    <property type="match status" value="1"/>
</dbReference>
<keyword evidence="7" id="KW-0788">Thiol protease</keyword>
<dbReference type="CDD" id="cd02425">
    <property type="entry name" value="Peptidase_C39F"/>
    <property type="match status" value="1"/>
</dbReference>
<dbReference type="InterPro" id="IPR005074">
    <property type="entry name" value="Peptidase_C39"/>
</dbReference>
<reference evidence="15 16" key="1">
    <citation type="journal article" date="2007" name="Int. J. Syst. Evol. Microbiol.">
        <title>Paenibacillus ginsengarvi sp. nov., isolated from soil from ginseng cultivation.</title>
        <authorList>
            <person name="Yoon M.H."/>
            <person name="Ten L.N."/>
            <person name="Im W.T."/>
        </authorList>
    </citation>
    <scope>NUCLEOTIDE SEQUENCE [LARGE SCALE GENOMIC DNA]</scope>
    <source>
        <strain evidence="15 16">KCTC 13059</strain>
    </source>
</reference>
<feature type="transmembrane region" description="Helical" evidence="11">
    <location>
        <begin position="216"/>
        <end position="237"/>
    </location>
</feature>
<feature type="domain" description="ABC transporter" evidence="12">
    <location>
        <begin position="528"/>
        <end position="761"/>
    </location>
</feature>
<evidence type="ECO:0000256" key="10">
    <source>
        <dbReference type="ARBA" id="ARBA00023136"/>
    </source>
</evidence>
<dbReference type="Gene3D" id="3.40.50.300">
    <property type="entry name" value="P-loop containing nucleotide triphosphate hydrolases"/>
    <property type="match status" value="1"/>
</dbReference>